<dbReference type="AlphaFoldDB" id="A0A4Q2UDS1"/>
<dbReference type="OrthoDB" id="8410829at2"/>
<dbReference type="RefSeq" id="WP_129223373.1">
    <property type="nucleotide sequence ID" value="NZ_QYBB01000002.1"/>
</dbReference>
<dbReference type="EMBL" id="QYBB01000002">
    <property type="protein sequence ID" value="RYC33461.1"/>
    <property type="molecule type" value="Genomic_DNA"/>
</dbReference>
<dbReference type="Proteomes" id="UP000290759">
    <property type="component" value="Unassembled WGS sequence"/>
</dbReference>
<sequence length="289" mass="31334">MSTLTEVEREHLHDVRVKRDALWAWLGAQSQEVSTVIALRVGFRALPFVVQKPAEGRFSPKEGQTIVSAFRYIALGRLQARRRNLALNMFATLLNSVSDKNGSSATAAVREASRSAPSGSPLESSADAASNAASRAAMAAMFSATSPAGAPWDAIAADRAWIATSDDPLVLLDAPMWPNRASAGGVPEPYASQWEAMRAALDDEDTSWRVWTAWYQDRLWGAPAAADHVEYLRITMMPDAMARAEDPSPDGLQRWTADIQGNQGLVKGSPKKANRVAAMLVDELEDARS</sequence>
<reference evidence="2 3" key="1">
    <citation type="submission" date="2018-12" db="EMBL/GenBank/DDBJ databases">
        <authorList>
            <person name="Grouzdev D.S."/>
            <person name="Krutkina M.S."/>
        </authorList>
    </citation>
    <scope>NUCLEOTIDE SEQUENCE [LARGE SCALE GENOMIC DNA]</scope>
    <source>
        <strain evidence="2 3">RmlP026</strain>
    </source>
</reference>
<name>A0A4Q2UDS1_9HYPH</name>
<reference evidence="2 3" key="2">
    <citation type="submission" date="2019-02" db="EMBL/GenBank/DDBJ databases">
        <title>'Lichenibacterium ramalinii' gen. nov. sp. nov., 'Lichenibacterium minor' gen. nov. sp. nov.</title>
        <authorList>
            <person name="Pankratov T."/>
        </authorList>
    </citation>
    <scope>NUCLEOTIDE SEQUENCE [LARGE SCALE GENOMIC DNA]</scope>
    <source>
        <strain evidence="2 3">RmlP026</strain>
    </source>
</reference>
<proteinExistence type="predicted"/>
<keyword evidence="3" id="KW-1185">Reference proteome</keyword>
<evidence type="ECO:0000256" key="1">
    <source>
        <dbReference type="SAM" id="MobiDB-lite"/>
    </source>
</evidence>
<evidence type="ECO:0000313" key="3">
    <source>
        <dbReference type="Proteomes" id="UP000290759"/>
    </source>
</evidence>
<protein>
    <submittedName>
        <fullName evidence="2">Uncharacterized protein</fullName>
    </submittedName>
</protein>
<evidence type="ECO:0000313" key="2">
    <source>
        <dbReference type="EMBL" id="RYC33461.1"/>
    </source>
</evidence>
<feature type="region of interest" description="Disordered" evidence="1">
    <location>
        <begin position="105"/>
        <end position="127"/>
    </location>
</feature>
<accession>A0A4Q2UDS1</accession>
<comment type="caution">
    <text evidence="2">The sequence shown here is derived from an EMBL/GenBank/DDBJ whole genome shotgun (WGS) entry which is preliminary data.</text>
</comment>
<organism evidence="2 3">
    <name type="scientific">Lichenibacterium minor</name>
    <dbReference type="NCBI Taxonomy" id="2316528"/>
    <lineage>
        <taxon>Bacteria</taxon>
        <taxon>Pseudomonadati</taxon>
        <taxon>Pseudomonadota</taxon>
        <taxon>Alphaproteobacteria</taxon>
        <taxon>Hyphomicrobiales</taxon>
        <taxon>Lichenihabitantaceae</taxon>
        <taxon>Lichenibacterium</taxon>
    </lineage>
</organism>
<gene>
    <name evidence="2" type="ORF">D3273_03025</name>
</gene>